<dbReference type="EMBL" id="GBRH01279905">
    <property type="protein sequence ID" value="JAD17990.1"/>
    <property type="molecule type" value="Transcribed_RNA"/>
</dbReference>
<name>A0A0A8XZ90_ARUDO</name>
<dbReference type="AlphaFoldDB" id="A0A0A8XZ90"/>
<reference evidence="1" key="1">
    <citation type="submission" date="2014-09" db="EMBL/GenBank/DDBJ databases">
        <authorList>
            <person name="Magalhaes I.L.F."/>
            <person name="Oliveira U."/>
            <person name="Santos F.R."/>
            <person name="Vidigal T.H.D.A."/>
            <person name="Brescovit A.D."/>
            <person name="Santos A.J."/>
        </authorList>
    </citation>
    <scope>NUCLEOTIDE SEQUENCE</scope>
    <source>
        <tissue evidence="1">Shoot tissue taken approximately 20 cm above the soil surface</tissue>
    </source>
</reference>
<protein>
    <submittedName>
        <fullName evidence="1">Uncharacterized protein</fullName>
    </submittedName>
</protein>
<proteinExistence type="predicted"/>
<organism evidence="1">
    <name type="scientific">Arundo donax</name>
    <name type="common">Giant reed</name>
    <name type="synonym">Donax arundinaceus</name>
    <dbReference type="NCBI Taxonomy" id="35708"/>
    <lineage>
        <taxon>Eukaryota</taxon>
        <taxon>Viridiplantae</taxon>
        <taxon>Streptophyta</taxon>
        <taxon>Embryophyta</taxon>
        <taxon>Tracheophyta</taxon>
        <taxon>Spermatophyta</taxon>
        <taxon>Magnoliopsida</taxon>
        <taxon>Liliopsida</taxon>
        <taxon>Poales</taxon>
        <taxon>Poaceae</taxon>
        <taxon>PACMAD clade</taxon>
        <taxon>Arundinoideae</taxon>
        <taxon>Arundineae</taxon>
        <taxon>Arundo</taxon>
    </lineage>
</organism>
<sequence>MIFPAPIFHIPIFFIWEWALPRFPV</sequence>
<accession>A0A0A8XZ90</accession>
<reference evidence="1" key="2">
    <citation type="journal article" date="2015" name="Data Brief">
        <title>Shoot transcriptome of the giant reed, Arundo donax.</title>
        <authorList>
            <person name="Barrero R.A."/>
            <person name="Guerrero F.D."/>
            <person name="Moolhuijzen P."/>
            <person name="Goolsby J.A."/>
            <person name="Tidwell J."/>
            <person name="Bellgard S.E."/>
            <person name="Bellgard M.I."/>
        </authorList>
    </citation>
    <scope>NUCLEOTIDE SEQUENCE</scope>
    <source>
        <tissue evidence="1">Shoot tissue taken approximately 20 cm above the soil surface</tissue>
    </source>
</reference>
<evidence type="ECO:0000313" key="1">
    <source>
        <dbReference type="EMBL" id="JAD17990.1"/>
    </source>
</evidence>